<keyword evidence="7" id="KW-0472">Membrane</keyword>
<dbReference type="GO" id="GO:0016052">
    <property type="term" value="P:carbohydrate catabolic process"/>
    <property type="evidence" value="ECO:0007669"/>
    <property type="project" value="InterPro"/>
</dbReference>
<feature type="chain" id="PRO_5002454982" description="Mannan endo-1,6-alpha-mannosidase" evidence="12">
    <location>
        <begin position="19"/>
        <end position="460"/>
    </location>
</feature>
<evidence type="ECO:0000313" key="13">
    <source>
        <dbReference type="EMBL" id="KJR87303.1"/>
    </source>
</evidence>
<feature type="signal peptide" evidence="12">
    <location>
        <begin position="1"/>
        <end position="18"/>
    </location>
</feature>
<evidence type="ECO:0000256" key="5">
    <source>
        <dbReference type="ARBA" id="ARBA00022729"/>
    </source>
</evidence>
<evidence type="ECO:0000256" key="10">
    <source>
        <dbReference type="PIRNR" id="PIRNR016302"/>
    </source>
</evidence>
<dbReference type="OrthoDB" id="4187847at2759"/>
<dbReference type="SUPFAM" id="SSF48208">
    <property type="entry name" value="Six-hairpin glycosidases"/>
    <property type="match status" value="1"/>
</dbReference>
<dbReference type="EC" id="3.2.1.101" evidence="4 10"/>
<dbReference type="KEGG" id="ssck:SPSK_01659"/>
<evidence type="ECO:0000256" key="6">
    <source>
        <dbReference type="ARBA" id="ARBA00022801"/>
    </source>
</evidence>
<feature type="region of interest" description="Disordered" evidence="11">
    <location>
        <begin position="408"/>
        <end position="437"/>
    </location>
</feature>
<dbReference type="Pfam" id="PF03663">
    <property type="entry name" value="Glyco_hydro_76"/>
    <property type="match status" value="1"/>
</dbReference>
<dbReference type="AlphaFoldDB" id="A0A0F2MC71"/>
<dbReference type="InterPro" id="IPR005198">
    <property type="entry name" value="Glyco_hydro_76"/>
</dbReference>
<evidence type="ECO:0000256" key="11">
    <source>
        <dbReference type="SAM" id="MobiDB-lite"/>
    </source>
</evidence>
<evidence type="ECO:0000313" key="14">
    <source>
        <dbReference type="Proteomes" id="UP000033710"/>
    </source>
</evidence>
<dbReference type="GO" id="GO:0008496">
    <property type="term" value="F:mannan endo-1,6-alpha-mannosidase activity"/>
    <property type="evidence" value="ECO:0007669"/>
    <property type="project" value="UniProtKB-UniRule"/>
</dbReference>
<evidence type="ECO:0000256" key="3">
    <source>
        <dbReference type="ARBA" id="ARBA00009699"/>
    </source>
</evidence>
<dbReference type="PANTHER" id="PTHR12145:SF38">
    <property type="entry name" value="MANNAN ENDO-1,6-ALPHA-MANNOSIDASE"/>
    <property type="match status" value="1"/>
</dbReference>
<evidence type="ECO:0000256" key="8">
    <source>
        <dbReference type="ARBA" id="ARBA00023180"/>
    </source>
</evidence>
<gene>
    <name evidence="13" type="ORF">SPSK_01659</name>
</gene>
<keyword evidence="8" id="KW-0325">Glycoprotein</keyword>
<dbReference type="GO" id="GO:0012505">
    <property type="term" value="C:endomembrane system"/>
    <property type="evidence" value="ECO:0007669"/>
    <property type="project" value="UniProtKB-SubCell"/>
</dbReference>
<sequence>MLLVKAAFLAAVVAAADAVAPADLSVNKTDSIIGVANTLAKGAMSYYSGNASSFADLPDPYYWWEAGALMGAMLDYSYYTNDTTYDDIVATAILQNTGPAHDFIVPAHELDEGNDDQAFWGFTVLTAAEHNFTQPAELTPKGVPSWLDLSINVWNNMVVRWNTTKCAGGFTWQIYADNFNGMNYKNSASNGGFFLISARLALLTGNKTYVDWAQKVWDWTDAVGIIDKHYNVYDGTDSATNCTQINLLSFSYQNGIFLYGAAVLANHTGDAVWKTRAEGLLDAARHFFSPDKNATNIMWEHACEGVGTCTKDMKTFKGFLSRFMYSAVQVLPSLAPNVTAYMRASATAAGKACTGANIDGAPTQNGTTCGQKWYVGGFDGSVGLGQEMCALETVQGLLGLNKVLGIDQAPPPSPSPTAPAPAPSPSGDKTKNASPRGMSHIDLRWTVVSMACALFAYGMA</sequence>
<comment type="caution">
    <text evidence="13">The sequence shown here is derived from an EMBL/GenBank/DDBJ whole genome shotgun (WGS) entry which is preliminary data.</text>
</comment>
<comment type="catalytic activity">
    <reaction evidence="1 10">
        <text>Random hydrolysis of (1-&gt;6)-alpha-D-mannosidic linkages in unbranched (1-&gt;6)-mannans.</text>
        <dbReference type="EC" id="3.2.1.101"/>
    </reaction>
</comment>
<dbReference type="InterPro" id="IPR008928">
    <property type="entry name" value="6-hairpin_glycosidase_sf"/>
</dbReference>
<keyword evidence="6 10" id="KW-0378">Hydrolase</keyword>
<dbReference type="InterPro" id="IPR014480">
    <property type="entry name" value="Mannan-1_6-alpha_mannosidase"/>
</dbReference>
<keyword evidence="5 12" id="KW-0732">Signal</keyword>
<comment type="subcellular location">
    <subcellularLocation>
        <location evidence="2">Endomembrane system</location>
    </subcellularLocation>
</comment>
<dbReference type="Gene3D" id="1.50.10.20">
    <property type="match status" value="1"/>
</dbReference>
<evidence type="ECO:0000256" key="4">
    <source>
        <dbReference type="ARBA" id="ARBA00012350"/>
    </source>
</evidence>
<dbReference type="PIRSF" id="PIRSF016302">
    <property type="entry name" value="Man_a_manosd"/>
    <property type="match status" value="1"/>
</dbReference>
<accession>A0A0F2MC71</accession>
<protein>
    <recommendedName>
        <fullName evidence="4 10">Mannan endo-1,6-alpha-mannosidase</fullName>
        <ecNumber evidence="4 10">3.2.1.101</ecNumber>
    </recommendedName>
</protein>
<dbReference type="RefSeq" id="XP_016589979.1">
    <property type="nucleotide sequence ID" value="XM_016728566.1"/>
</dbReference>
<organism evidence="13 14">
    <name type="scientific">Sporothrix schenckii 1099-18</name>
    <dbReference type="NCBI Taxonomy" id="1397361"/>
    <lineage>
        <taxon>Eukaryota</taxon>
        <taxon>Fungi</taxon>
        <taxon>Dikarya</taxon>
        <taxon>Ascomycota</taxon>
        <taxon>Pezizomycotina</taxon>
        <taxon>Sordariomycetes</taxon>
        <taxon>Sordariomycetidae</taxon>
        <taxon>Ophiostomatales</taxon>
        <taxon>Ophiostomataceae</taxon>
        <taxon>Sporothrix</taxon>
    </lineage>
</organism>
<evidence type="ECO:0000256" key="12">
    <source>
        <dbReference type="SAM" id="SignalP"/>
    </source>
</evidence>
<evidence type="ECO:0000256" key="7">
    <source>
        <dbReference type="ARBA" id="ARBA00023136"/>
    </source>
</evidence>
<evidence type="ECO:0000256" key="9">
    <source>
        <dbReference type="ARBA" id="ARBA00023295"/>
    </source>
</evidence>
<feature type="compositionally biased region" description="Pro residues" evidence="11">
    <location>
        <begin position="409"/>
        <end position="424"/>
    </location>
</feature>
<dbReference type="FunFam" id="1.50.10.20:FF:000006">
    <property type="entry name" value="Mannan endo-1,6-alpha-mannosidase"/>
    <property type="match status" value="1"/>
</dbReference>
<comment type="similarity">
    <text evidence="3 10">Belongs to the glycosyl hydrolase 76 family.</text>
</comment>
<dbReference type="PANTHER" id="PTHR12145">
    <property type="entry name" value="MANNAN ENDO-1,6-ALPHA-MANNOSIDASE DCW1"/>
    <property type="match status" value="1"/>
</dbReference>
<dbReference type="Proteomes" id="UP000033710">
    <property type="component" value="Unassembled WGS sequence"/>
</dbReference>
<name>A0A0F2MC71_SPOSC</name>
<dbReference type="VEuPathDB" id="FungiDB:SPSK_01659"/>
<evidence type="ECO:0000256" key="2">
    <source>
        <dbReference type="ARBA" id="ARBA00004308"/>
    </source>
</evidence>
<dbReference type="GO" id="GO:0009272">
    <property type="term" value="P:fungal-type cell wall biogenesis"/>
    <property type="evidence" value="ECO:0007669"/>
    <property type="project" value="TreeGrafter"/>
</dbReference>
<reference evidence="13 14" key="1">
    <citation type="journal article" date="2014" name="BMC Genomics">
        <title>Comparative genomics of the major fungal agents of human and animal Sporotrichosis: Sporothrix schenckii and Sporothrix brasiliensis.</title>
        <authorList>
            <person name="Teixeira M.M."/>
            <person name="de Almeida L.G."/>
            <person name="Kubitschek-Barreira P."/>
            <person name="Alves F.L."/>
            <person name="Kioshima E.S."/>
            <person name="Abadio A.K."/>
            <person name="Fernandes L."/>
            <person name="Derengowski L.S."/>
            <person name="Ferreira K.S."/>
            <person name="Souza R.C."/>
            <person name="Ruiz J.C."/>
            <person name="de Andrade N.C."/>
            <person name="Paes H.C."/>
            <person name="Nicola A.M."/>
            <person name="Albuquerque P."/>
            <person name="Gerber A.L."/>
            <person name="Martins V.P."/>
            <person name="Peconick L.D."/>
            <person name="Neto A.V."/>
            <person name="Chaucanez C.B."/>
            <person name="Silva P.A."/>
            <person name="Cunha O.L."/>
            <person name="de Oliveira F.F."/>
            <person name="dos Santos T.C."/>
            <person name="Barros A.L."/>
            <person name="Soares M.A."/>
            <person name="de Oliveira L.M."/>
            <person name="Marini M.M."/>
            <person name="Villalobos-Duno H."/>
            <person name="Cunha M.M."/>
            <person name="de Hoog S."/>
            <person name="da Silveira J.F."/>
            <person name="Henrissat B."/>
            <person name="Nino-Vega G.A."/>
            <person name="Cisalpino P.S."/>
            <person name="Mora-Montes H.M."/>
            <person name="Almeida S.R."/>
            <person name="Stajich J.E."/>
            <person name="Lopes-Bezerra L.M."/>
            <person name="Vasconcelos A.T."/>
            <person name="Felipe M.S."/>
        </authorList>
    </citation>
    <scope>NUCLEOTIDE SEQUENCE [LARGE SCALE GENOMIC DNA]</scope>
    <source>
        <strain evidence="13 14">1099-18</strain>
    </source>
</reference>
<dbReference type="EMBL" id="AXCR01000005">
    <property type="protein sequence ID" value="KJR87303.1"/>
    <property type="molecule type" value="Genomic_DNA"/>
</dbReference>
<reference evidence="13 14" key="2">
    <citation type="journal article" date="2015" name="Eukaryot. Cell">
        <title>Asexual propagation of a virulent clone complex in a human and feline outbreak of sporotrichosis.</title>
        <authorList>
            <person name="Teixeira Mde M."/>
            <person name="Rodrigues A.M."/>
            <person name="Tsui C.K."/>
            <person name="de Almeida L.G."/>
            <person name="Van Diepeningen A.D."/>
            <person name="van den Ende B.G."/>
            <person name="Fernandes G.F."/>
            <person name="Kano R."/>
            <person name="Hamelin R.C."/>
            <person name="Lopes-Bezerra L.M."/>
            <person name="Vasconcelos A.T."/>
            <person name="de Hoog S."/>
            <person name="de Camargo Z.P."/>
            <person name="Felipe M.S."/>
        </authorList>
    </citation>
    <scope>NUCLEOTIDE SEQUENCE [LARGE SCALE GENOMIC DNA]</scope>
    <source>
        <strain evidence="13 14">1099-18</strain>
    </source>
</reference>
<dbReference type="GeneID" id="27663843"/>
<proteinExistence type="inferred from homology"/>
<keyword evidence="9 10" id="KW-0326">Glycosidase</keyword>
<evidence type="ECO:0000256" key="1">
    <source>
        <dbReference type="ARBA" id="ARBA00001452"/>
    </source>
</evidence>